<dbReference type="PANTHER" id="PTHR36057">
    <property type="match status" value="1"/>
</dbReference>
<proteinExistence type="predicted"/>
<organism evidence="2 3">
    <name type="scientific">Sulfitobacter porphyrae</name>
    <dbReference type="NCBI Taxonomy" id="1246864"/>
    <lineage>
        <taxon>Bacteria</taxon>
        <taxon>Pseudomonadati</taxon>
        <taxon>Pseudomonadota</taxon>
        <taxon>Alphaproteobacteria</taxon>
        <taxon>Rhodobacterales</taxon>
        <taxon>Roseobacteraceae</taxon>
        <taxon>Sulfitobacter</taxon>
    </lineage>
</organism>
<reference evidence="3" key="1">
    <citation type="journal article" date="2019" name="Int. J. Syst. Evol. Microbiol.">
        <title>The Global Catalogue of Microorganisms (GCM) 10K type strain sequencing project: providing services to taxonomists for standard genome sequencing and annotation.</title>
        <authorList>
            <consortium name="The Broad Institute Genomics Platform"/>
            <consortium name="The Broad Institute Genome Sequencing Center for Infectious Disease"/>
            <person name="Wu L."/>
            <person name="Ma J."/>
        </authorList>
    </citation>
    <scope>NUCLEOTIDE SEQUENCE [LARGE SCALE GENOMIC DNA]</scope>
    <source>
        <strain evidence="3">CCUG 66188</strain>
    </source>
</reference>
<protein>
    <submittedName>
        <fullName evidence="2">DUF1223 domain-containing protein</fullName>
    </submittedName>
</protein>
<sequence>MKHLLPLVTALSLAAAYPAASQQNPVVVELFTSQGCSSCPPADAMLEELAERDDVIALALHVDYWDYIGWEDPFGEAAHADRQRAYAHTAGRRSIFTPEMIVQGETDIVGAKPMKLGKAIAEHAQRAAQVELTLAREGNALRIDATALENLASPVTVHMLRYTPHRTTEIERGENQGKTLGYANIVEGWEVLGSWDPAAPLSMTSVLEGDKPVVVILQSKGTGPILAAQRLR</sequence>
<dbReference type="PANTHER" id="PTHR36057:SF1">
    <property type="entry name" value="LIPOPROTEIN LIPID ATTACHMENT SITE-LIKE PROTEIN, PUTATIVE (DUF1223)-RELATED"/>
    <property type="match status" value="1"/>
</dbReference>
<evidence type="ECO:0000313" key="3">
    <source>
        <dbReference type="Proteomes" id="UP001596353"/>
    </source>
</evidence>
<evidence type="ECO:0000313" key="2">
    <source>
        <dbReference type="EMBL" id="MFC6760344.1"/>
    </source>
</evidence>
<dbReference type="SUPFAM" id="SSF52833">
    <property type="entry name" value="Thioredoxin-like"/>
    <property type="match status" value="1"/>
</dbReference>
<keyword evidence="3" id="KW-1185">Reference proteome</keyword>
<feature type="chain" id="PRO_5045103383" evidence="1">
    <location>
        <begin position="22"/>
        <end position="232"/>
    </location>
</feature>
<accession>A0ABW2B423</accession>
<dbReference type="InterPro" id="IPR036249">
    <property type="entry name" value="Thioredoxin-like_sf"/>
</dbReference>
<name>A0ABW2B423_9RHOB</name>
<gene>
    <name evidence="2" type="ORF">ACFQFQ_13995</name>
</gene>
<dbReference type="EMBL" id="JBHSWG010000001">
    <property type="protein sequence ID" value="MFC6760344.1"/>
    <property type="molecule type" value="Genomic_DNA"/>
</dbReference>
<comment type="caution">
    <text evidence="2">The sequence shown here is derived from an EMBL/GenBank/DDBJ whole genome shotgun (WGS) entry which is preliminary data.</text>
</comment>
<evidence type="ECO:0000256" key="1">
    <source>
        <dbReference type="SAM" id="SignalP"/>
    </source>
</evidence>
<dbReference type="Pfam" id="PF06764">
    <property type="entry name" value="DUF1223"/>
    <property type="match status" value="1"/>
</dbReference>
<keyword evidence="1" id="KW-0732">Signal</keyword>
<dbReference type="InterPro" id="IPR010634">
    <property type="entry name" value="DUF1223"/>
</dbReference>
<dbReference type="Proteomes" id="UP001596353">
    <property type="component" value="Unassembled WGS sequence"/>
</dbReference>
<dbReference type="Gene3D" id="3.40.30.10">
    <property type="entry name" value="Glutaredoxin"/>
    <property type="match status" value="1"/>
</dbReference>
<feature type="signal peptide" evidence="1">
    <location>
        <begin position="1"/>
        <end position="21"/>
    </location>
</feature>